<reference evidence="2" key="2">
    <citation type="journal article" date="2021" name="PeerJ">
        <title>Extensive microbial diversity within the chicken gut microbiome revealed by metagenomics and culture.</title>
        <authorList>
            <person name="Gilroy R."/>
            <person name="Ravi A."/>
            <person name="Getino M."/>
            <person name="Pursley I."/>
            <person name="Horton D.L."/>
            <person name="Alikhan N.F."/>
            <person name="Baker D."/>
            <person name="Gharbi K."/>
            <person name="Hall N."/>
            <person name="Watson M."/>
            <person name="Adriaenssens E.M."/>
            <person name="Foster-Nyarko E."/>
            <person name="Jarju S."/>
            <person name="Secka A."/>
            <person name="Antonio M."/>
            <person name="Oren A."/>
            <person name="Chaudhuri R.R."/>
            <person name="La Ragione R."/>
            <person name="Hildebrand F."/>
            <person name="Pallen M.J."/>
        </authorList>
    </citation>
    <scope>NUCLEOTIDE SEQUENCE</scope>
    <source>
        <strain evidence="2">ChiGjej3B3-5194</strain>
    </source>
</reference>
<dbReference type="Proteomes" id="UP000886742">
    <property type="component" value="Unassembled WGS sequence"/>
</dbReference>
<gene>
    <name evidence="2" type="ORF">IAD02_00060</name>
</gene>
<feature type="signal peptide" evidence="1">
    <location>
        <begin position="1"/>
        <end position="22"/>
    </location>
</feature>
<dbReference type="AlphaFoldDB" id="A0A9D1JW11"/>
<evidence type="ECO:0000256" key="1">
    <source>
        <dbReference type="SAM" id="SignalP"/>
    </source>
</evidence>
<dbReference type="SUPFAM" id="SSF56925">
    <property type="entry name" value="OMPA-like"/>
    <property type="match status" value="1"/>
</dbReference>
<sequence>MKCRNLLLLPVLSCLMFGAARANWEYPGYYVGEGAYTDDGSRFIVSVRGGASVGMGTIKNEIGELTPLYYMSPDGSVIMSELGYYQCTDRGQCADYIPAGYVNLGDLPATKDFESFGFAAGASLGWTIPNSPQWRIELGWDHISESEYNASPFIEGEAPLFGGSVSDVTAVISSGAVQSKVVTDIISVMAFYDFFDGIQKPTRTVIPYIGFGVGYADIKTTLQLSDPYGDLSGIYELLPYGVKEQDDSVIQFYRSELSSANIAGVLALGLSYGITENMFFDIGARVAYIPRIRWALSNEDASQYRDWFSAENAIYANIMLSLRFEF</sequence>
<name>A0A9D1JW11_9PROT</name>
<proteinExistence type="predicted"/>
<evidence type="ECO:0000313" key="2">
    <source>
        <dbReference type="EMBL" id="HIS70374.1"/>
    </source>
</evidence>
<protein>
    <recommendedName>
        <fullName evidence="4">Outer membrane protein beta-barrel domain-containing protein</fullName>
    </recommendedName>
</protein>
<keyword evidence="1" id="KW-0732">Signal</keyword>
<feature type="chain" id="PRO_5039391604" description="Outer membrane protein beta-barrel domain-containing protein" evidence="1">
    <location>
        <begin position="23"/>
        <end position="326"/>
    </location>
</feature>
<comment type="caution">
    <text evidence="2">The sequence shown here is derived from an EMBL/GenBank/DDBJ whole genome shotgun (WGS) entry which is preliminary data.</text>
</comment>
<dbReference type="InterPro" id="IPR011250">
    <property type="entry name" value="OMP/PagP_B-barrel"/>
</dbReference>
<dbReference type="Gene3D" id="2.40.160.20">
    <property type="match status" value="1"/>
</dbReference>
<evidence type="ECO:0008006" key="4">
    <source>
        <dbReference type="Google" id="ProtNLM"/>
    </source>
</evidence>
<dbReference type="EMBL" id="DVJI01000001">
    <property type="protein sequence ID" value="HIS70374.1"/>
    <property type="molecule type" value="Genomic_DNA"/>
</dbReference>
<accession>A0A9D1JW11</accession>
<reference evidence="2" key="1">
    <citation type="submission" date="2020-10" db="EMBL/GenBank/DDBJ databases">
        <authorList>
            <person name="Gilroy R."/>
        </authorList>
    </citation>
    <scope>NUCLEOTIDE SEQUENCE</scope>
    <source>
        <strain evidence="2">ChiGjej3B3-5194</strain>
    </source>
</reference>
<evidence type="ECO:0000313" key="3">
    <source>
        <dbReference type="Proteomes" id="UP000886742"/>
    </source>
</evidence>
<organism evidence="2 3">
    <name type="scientific">Candidatus Enterousia intestinigallinarum</name>
    <dbReference type="NCBI Taxonomy" id="2840790"/>
    <lineage>
        <taxon>Bacteria</taxon>
        <taxon>Pseudomonadati</taxon>
        <taxon>Pseudomonadota</taxon>
        <taxon>Alphaproteobacteria</taxon>
        <taxon>Candidatus Enterousia</taxon>
    </lineage>
</organism>